<feature type="region of interest" description="Disordered" evidence="2">
    <location>
        <begin position="215"/>
        <end position="253"/>
    </location>
</feature>
<evidence type="ECO:0000256" key="1">
    <source>
        <dbReference type="ARBA" id="ARBA00022468"/>
    </source>
</evidence>
<evidence type="ECO:0000313" key="7">
    <source>
        <dbReference type="Proteomes" id="UP000678393"/>
    </source>
</evidence>
<dbReference type="InterPro" id="IPR036034">
    <property type="entry name" value="PDZ_sf"/>
</dbReference>
<feature type="non-terminal residue" evidence="6">
    <location>
        <position position="943"/>
    </location>
</feature>
<dbReference type="Proteomes" id="UP000678393">
    <property type="component" value="Unassembled WGS sequence"/>
</dbReference>
<dbReference type="SMART" id="SM00228">
    <property type="entry name" value="PDZ"/>
    <property type="match status" value="1"/>
</dbReference>
<dbReference type="OrthoDB" id="6281275at2759"/>
<organism evidence="6 7">
    <name type="scientific">Candidula unifasciata</name>
    <dbReference type="NCBI Taxonomy" id="100452"/>
    <lineage>
        <taxon>Eukaryota</taxon>
        <taxon>Metazoa</taxon>
        <taxon>Spiralia</taxon>
        <taxon>Lophotrochozoa</taxon>
        <taxon>Mollusca</taxon>
        <taxon>Gastropoda</taxon>
        <taxon>Heterobranchia</taxon>
        <taxon>Euthyneura</taxon>
        <taxon>Panpulmonata</taxon>
        <taxon>Eupulmonata</taxon>
        <taxon>Stylommatophora</taxon>
        <taxon>Helicina</taxon>
        <taxon>Helicoidea</taxon>
        <taxon>Geomitridae</taxon>
        <taxon>Candidula</taxon>
    </lineage>
</organism>
<accession>A0A8S3YWB2</accession>
<feature type="region of interest" description="Disordered" evidence="2">
    <location>
        <begin position="345"/>
        <end position="367"/>
    </location>
</feature>
<dbReference type="InterPro" id="IPR041681">
    <property type="entry name" value="PH_9"/>
</dbReference>
<dbReference type="PANTHER" id="PTHR23175">
    <property type="entry name" value="PDZ DOMAIN-CONTAINING PROTEIN"/>
    <property type="match status" value="1"/>
</dbReference>
<feature type="region of interest" description="Disordered" evidence="2">
    <location>
        <begin position="659"/>
        <end position="682"/>
    </location>
</feature>
<dbReference type="Pfam" id="PF17820">
    <property type="entry name" value="PDZ_6"/>
    <property type="match status" value="1"/>
</dbReference>
<feature type="region of interest" description="Disordered" evidence="2">
    <location>
        <begin position="173"/>
        <end position="196"/>
    </location>
</feature>
<dbReference type="PROSITE" id="PS50003">
    <property type="entry name" value="PH_DOMAIN"/>
    <property type="match status" value="1"/>
</dbReference>
<feature type="domain" description="PH" evidence="3">
    <location>
        <begin position="504"/>
        <end position="613"/>
    </location>
</feature>
<feature type="domain" description="PDZ" evidence="4">
    <location>
        <begin position="17"/>
        <end position="74"/>
    </location>
</feature>
<feature type="compositionally biased region" description="Basic and acidic residues" evidence="2">
    <location>
        <begin position="176"/>
        <end position="185"/>
    </location>
</feature>
<dbReference type="Pfam" id="PF00620">
    <property type="entry name" value="RhoGAP"/>
    <property type="match status" value="1"/>
</dbReference>
<sequence>PCSHLSRKLSLEPQETIFVKSVKEGSPAYYAGLNIGDRVLAVNGISVSDKSYQDVIRTILQSGHTLRLLVVPKDDDILQLAYEPQARDCKYTSSSSLTDSIRQPGLNKSSKHRYSSSDIVKGSAGESFDFGSSNSLRGACCEIRHSYPLSQWGQDGAELRDIQKTIGKPIVSQRKYQFESKREHTPPPVNDGSSQYKSEIEKIRTQARFSSIAMRKASFEQSPDRDPPGFGDDVAEHVQTPSGYSSPSMETVKPTEKVRLFSADKYNSGSLPQLDESSKTNFINGNKDNTSIRIFVSTDKNGGIMSSAPVSSRLNINQSAAVENVSKSTGLESFKDGRFASTPSIMGSSSISSSVGGGDSSSSSGLADSGVWVKSYLSSSELLDETDNATDQEGPAVKTPESSDKTNNSTVSVSTHRNSLEDQTNKLHRRTSYLMATARDRTNVVPLEETFSATQDAANLKQQGLGGTARRNSAVKLNKFFGEMIPSIAEGNEAKPVDHEESPEIIRKGPLSCKISAIEGKKCSDRTWKAVYAILRPTELFLTRDKEAGSASGNFEDQHIPLKACTVEFARDYAKKKKNVFRLCTQNECDYLFQTEDRGMMMCWIQGIKSVSETERTEKVKKQIPSPIEINIIPSSKTSPQMGQKSKKLSALSFKSKLTASPNMKRKKSNATEKDKDESFKKGWKDRIPMMKSLKKHSEDSSLLLSADQDIDTNKFQFGVPLEDCFPSPHNEFVPLIVELCTRIVEARGLEVVGVYRVPGNSAAVTALTEEFNRGIDSVNIDNEKLLDINVISSLLKSFFRKLPEPLIPTDMYERFIEANRYPDEDKRKLKIKRLLHLLPPHHNETLKRMAEHLNKVASYGHINKMDAKNLAIMFGPTLVRKKGDDTVSLVTDMSDQCRIVESIILHHDWFFSPWDQDSYIPMETTVETVPVDLGQNLSKDDD</sequence>
<dbReference type="Pfam" id="PF15410">
    <property type="entry name" value="PH_9"/>
    <property type="match status" value="1"/>
</dbReference>
<feature type="region of interest" description="Disordered" evidence="2">
    <location>
        <begin position="385"/>
        <end position="428"/>
    </location>
</feature>
<feature type="compositionally biased region" description="Polar residues" evidence="2">
    <location>
        <begin position="405"/>
        <end position="417"/>
    </location>
</feature>
<evidence type="ECO:0008006" key="8">
    <source>
        <dbReference type="Google" id="ProtNLM"/>
    </source>
</evidence>
<name>A0A8S3YWB2_9EUPU</name>
<keyword evidence="7" id="KW-1185">Reference proteome</keyword>
<evidence type="ECO:0000259" key="5">
    <source>
        <dbReference type="PROSITE" id="PS50238"/>
    </source>
</evidence>
<feature type="compositionally biased region" description="Basic and acidic residues" evidence="2">
    <location>
        <begin position="670"/>
        <end position="682"/>
    </location>
</feature>
<feature type="domain" description="Rho-GAP" evidence="5">
    <location>
        <begin position="720"/>
        <end position="912"/>
    </location>
</feature>
<evidence type="ECO:0000313" key="6">
    <source>
        <dbReference type="EMBL" id="CAG5119925.1"/>
    </source>
</evidence>
<dbReference type="PROSITE" id="PS50238">
    <property type="entry name" value="RHOGAP"/>
    <property type="match status" value="1"/>
</dbReference>
<dbReference type="GO" id="GO:0007165">
    <property type="term" value="P:signal transduction"/>
    <property type="evidence" value="ECO:0007669"/>
    <property type="project" value="InterPro"/>
</dbReference>
<keyword evidence="1" id="KW-0343">GTPase activation</keyword>
<proteinExistence type="predicted"/>
<dbReference type="SUPFAM" id="SSF50156">
    <property type="entry name" value="PDZ domain-like"/>
    <property type="match status" value="1"/>
</dbReference>
<evidence type="ECO:0000256" key="2">
    <source>
        <dbReference type="SAM" id="MobiDB-lite"/>
    </source>
</evidence>
<dbReference type="Gene3D" id="2.30.29.30">
    <property type="entry name" value="Pleckstrin-homology domain (PH domain)/Phosphotyrosine-binding domain (PTB)"/>
    <property type="match status" value="1"/>
</dbReference>
<dbReference type="PROSITE" id="PS50106">
    <property type="entry name" value="PDZ"/>
    <property type="match status" value="1"/>
</dbReference>
<evidence type="ECO:0000259" key="3">
    <source>
        <dbReference type="PROSITE" id="PS50003"/>
    </source>
</evidence>
<dbReference type="InterPro" id="IPR001478">
    <property type="entry name" value="PDZ"/>
</dbReference>
<evidence type="ECO:0000259" key="4">
    <source>
        <dbReference type="PROSITE" id="PS50106"/>
    </source>
</evidence>
<dbReference type="SUPFAM" id="SSF50729">
    <property type="entry name" value="PH domain-like"/>
    <property type="match status" value="1"/>
</dbReference>
<dbReference type="InterPro" id="IPR011993">
    <property type="entry name" value="PH-like_dom_sf"/>
</dbReference>
<dbReference type="SMART" id="SM00233">
    <property type="entry name" value="PH"/>
    <property type="match status" value="1"/>
</dbReference>
<reference evidence="6" key="1">
    <citation type="submission" date="2021-04" db="EMBL/GenBank/DDBJ databases">
        <authorList>
            <consortium name="Molecular Ecology Group"/>
        </authorList>
    </citation>
    <scope>NUCLEOTIDE SEQUENCE</scope>
</reference>
<dbReference type="GO" id="GO:0005096">
    <property type="term" value="F:GTPase activator activity"/>
    <property type="evidence" value="ECO:0007669"/>
    <property type="project" value="UniProtKB-KW"/>
</dbReference>
<dbReference type="Gene3D" id="1.10.555.10">
    <property type="entry name" value="Rho GTPase activation protein"/>
    <property type="match status" value="1"/>
</dbReference>
<feature type="non-terminal residue" evidence="6">
    <location>
        <position position="1"/>
    </location>
</feature>
<dbReference type="SMART" id="SM00324">
    <property type="entry name" value="RhoGAP"/>
    <property type="match status" value="1"/>
</dbReference>
<feature type="compositionally biased region" description="Polar residues" evidence="2">
    <location>
        <begin position="239"/>
        <end position="249"/>
    </location>
</feature>
<dbReference type="InterPro" id="IPR000198">
    <property type="entry name" value="RhoGAP_dom"/>
</dbReference>
<dbReference type="PANTHER" id="PTHR23175:SF23">
    <property type="entry name" value="PDZ DOMAIN-CONTAINING PROTEIN"/>
    <property type="match status" value="1"/>
</dbReference>
<dbReference type="Gene3D" id="2.30.42.10">
    <property type="match status" value="1"/>
</dbReference>
<gene>
    <name evidence="6" type="ORF">CUNI_LOCUS5483</name>
</gene>
<dbReference type="EMBL" id="CAJHNH020000792">
    <property type="protein sequence ID" value="CAG5119925.1"/>
    <property type="molecule type" value="Genomic_DNA"/>
</dbReference>
<dbReference type="SUPFAM" id="SSF48350">
    <property type="entry name" value="GTPase activation domain, GAP"/>
    <property type="match status" value="1"/>
</dbReference>
<dbReference type="AlphaFoldDB" id="A0A8S3YWB2"/>
<dbReference type="InterPro" id="IPR001849">
    <property type="entry name" value="PH_domain"/>
</dbReference>
<protein>
    <recommendedName>
        <fullName evidence="8">Rho GTPase-activating protein 21</fullName>
    </recommendedName>
</protein>
<comment type="caution">
    <text evidence="6">The sequence shown here is derived from an EMBL/GenBank/DDBJ whole genome shotgun (WGS) entry which is preliminary data.</text>
</comment>
<dbReference type="InterPro" id="IPR041489">
    <property type="entry name" value="PDZ_6"/>
</dbReference>
<dbReference type="InterPro" id="IPR008936">
    <property type="entry name" value="Rho_GTPase_activation_prot"/>
</dbReference>
<feature type="region of interest" description="Disordered" evidence="2">
    <location>
        <begin position="93"/>
        <end position="116"/>
    </location>
</feature>